<dbReference type="GO" id="GO:0030951">
    <property type="term" value="P:establishment or maintenance of microtubule cytoskeleton polarity"/>
    <property type="evidence" value="ECO:0007669"/>
    <property type="project" value="InterPro"/>
</dbReference>
<feature type="compositionally biased region" description="Low complexity" evidence="17">
    <location>
        <begin position="1143"/>
        <end position="1161"/>
    </location>
</feature>
<feature type="domain" description="TOG" evidence="18">
    <location>
        <begin position="894"/>
        <end position="1126"/>
    </location>
</feature>
<dbReference type="GO" id="GO:0005881">
    <property type="term" value="C:cytoplasmic microtubule"/>
    <property type="evidence" value="ECO:0007669"/>
    <property type="project" value="UniProtKB-ARBA"/>
</dbReference>
<dbReference type="GO" id="GO:0061863">
    <property type="term" value="F:microtubule plus end polymerase"/>
    <property type="evidence" value="ECO:0007669"/>
    <property type="project" value="InterPro"/>
</dbReference>
<sequence>MEEDYLKLPLEVRLTHKVWKARSSAYTELHDLFKKTVNDSDFHHYEGYLKTIATDANAVAQETGLNAIYQYVDNAPNPSSSCESVVAALVQKCLGAPRAGTKQKAADIIMLYAQVGMAESTVNLVLSGLDAKQPKLVAQTVMVLRELLRQFGAQAVNPKPLVKVLGKLFAHTDKNVRAEAFTLTTELYRWIGPAISPSLSSLKPVQMKELEEAFGKLPSDRPTPERLLRSEQQKLSEVAAMDVEIGKSSLDTNEPMEEVHVDPFVFADPIDITAKLPGNFYELLESKKWQERREALDTLLKSTKTPKIMDSDYTELIKALTKRINDANILLVGVTANCIEGMAKGLRTNFGKYKGLVAPPLIEKLKERKPAVLEQVANAVHAVFSVVPIMDMTEDLSVGVKHKNHQIRTQTVKLITRQLQIMRRIPSKPEATALAQLMLKTLDDADGTAREASAEGLGSLMKVVGEKMMRAHIDALDDIKKNKIMEHYGKAETKATAMVTKKQDSLMPRAPGMAQKKVTKEKVVVIDITYAHNHSLWSLYQVLQSSKPVTSKLESMVIDHAPTFTATSSPLKRKNASKIFGESQSKKPALSTNRSKPTTLAKSTPSAPAKSNALMPTSGTEEVKYKFSPEGAESHVNQYIPLQLWNDIGSSQWKVRLAAMEALVKHFRSAVRPTDIEAEIVIRCLSKKPGWKEMNFQVMTKLYDIMQLLASTCPSFSRSCVCIGIPGLVEKLGDVKLKKPAVECLVAFAERTSLQFVLSQGYPIWKKAKSPKIMADALVWVHQALLDFGIVGLQVRDLMDFAKAALSNTNPTVRSKAVTLLGAVRMYTGPEIASFVQDVTPALLSTIESEFEKMSKSDPPLPTKTSASGPGLPRTENRTATGSCGHTRSNALDSMIPRTDISHQLGQAASDCNDPNWKKRKEGLDRVVSIIEGANKRIKPNLGDFPSVLKQRLHDSNKILQIQAIEITGSLVISMGKPFEKYVKSFSSNITSVLSDNKTAVRNAGVATLEIIRQTCGLEGLIGAFGTSLAADSPVLRKELLSWLSISINEQDQAGMTVDYSPLISPLLSCLQDRNVEVRKAAQNFLPLVMVATGIDAVSHKALELTDTQQKTVAPFLETARGSALSLLSSTTVGTATTNLERSSPSSASASASEPLSSSSSYTATQPDSASGIGSERKKLLGPQSTATKIAPSPARSADDATVAVPKAQPPILTGDLRAKLLRSKKEPRWQFDVPQPNMVAALHGACEPHFHSDVCKLMFSSSHHAERDHISALDRLCEGIIGSDTSMDKYGLGAADMKKRYLANSDFIFKYLTIRFYDTNTSILIKSLHLAQLLVDTFDSEGSALSEYEAISFIPTLINKAGDPKETIRTRIRSILRKICAVYPASKMVNFLLDASTNSKNAKTRIECLDEVGSLIQEYGIPVMLPMKALPLIASHIGDRDAAVRHASLNAIAQAYALIGDPVFKYVGRLNEVEKGMLEERLKRTKPSPLAPAAMENGPQQSLRLEKMDIDDPQPIDKFITRQSAFGISSSPSSTTPMQHNDRNVKPRELAGTMSSLESRTTHPTESTKPASMNQSQHFTHHDFSSPPSNHHHQQKHQQPYSNQQIITQITNGDTQSIIEALKLLEKCLRTEPDLILPHIEPLIGAITYQIRLSYSTVGPLHPVTTRLCKHLVNALVLIFSNTNLAASVSEKSIYDLLQELPHPLFDQKMLALESGPQLSKALNVAMLKILENSPRNATFSALLSILASCSAGLQPGDSSTAKETMYTELIMKCIWKLAKTIQGTLKSGVLCPDQLLYQINKFFLVMPPTEWKQRLKDNVPLGELPLRTVKTILLELVNGLGEDIFDHLGLINDAQHSGIYPYIVHMLESSKKKPEL</sequence>
<keyword evidence="6" id="KW-0963">Cytoplasm</keyword>
<dbReference type="GO" id="GO:1990498">
    <property type="term" value="C:mitotic spindle microtubule"/>
    <property type="evidence" value="ECO:0007669"/>
    <property type="project" value="UniProtKB-ARBA"/>
</dbReference>
<reference evidence="19" key="1">
    <citation type="submission" date="2016-04" db="EMBL/GenBank/DDBJ databases">
        <authorList>
            <person name="Evans L.H."/>
            <person name="Alamgir A."/>
            <person name="Owens N."/>
            <person name="Weber N.D."/>
            <person name="Virtaneva K."/>
            <person name="Barbian K."/>
            <person name="Babar A."/>
            <person name="Rosenke K."/>
        </authorList>
    </citation>
    <scope>NUCLEOTIDE SEQUENCE [LARGE SCALE GENOMIC DNA]</scope>
    <source>
        <strain evidence="19">CBS 101.48</strain>
    </source>
</reference>
<name>A0A163LWU8_ABSGL</name>
<feature type="repeat" description="HEAT" evidence="16">
    <location>
        <begin position="434"/>
        <end position="472"/>
    </location>
</feature>
<dbReference type="OMA" id="ERCAGQK"/>
<evidence type="ECO:0000256" key="16">
    <source>
        <dbReference type="PROSITE-ProRule" id="PRU00103"/>
    </source>
</evidence>
<dbReference type="InterPro" id="IPR045110">
    <property type="entry name" value="XMAP215"/>
</dbReference>
<dbReference type="SMART" id="SM01349">
    <property type="entry name" value="TOG"/>
    <property type="match status" value="5"/>
</dbReference>
<dbReference type="InterPro" id="IPR011989">
    <property type="entry name" value="ARM-like"/>
</dbReference>
<dbReference type="GO" id="GO:0044732">
    <property type="term" value="C:mitotic spindle pole body"/>
    <property type="evidence" value="ECO:0007669"/>
    <property type="project" value="UniProtKB-ARBA"/>
</dbReference>
<keyword evidence="7" id="KW-0132">Cell division</keyword>
<comment type="similarity">
    <text evidence="4">Belongs to the CLASP family.</text>
</comment>
<dbReference type="GO" id="GO:0099070">
    <property type="term" value="C:static microtubule bundle"/>
    <property type="evidence" value="ECO:0007669"/>
    <property type="project" value="UniProtKB-ARBA"/>
</dbReference>
<dbReference type="InParanoid" id="A0A163LWU8"/>
<keyword evidence="5" id="KW-0158">Chromosome</keyword>
<dbReference type="FunFam" id="1.25.10.10:FF:000050">
    <property type="entry name" value="Cytoskeleton-associated protein 5 isoform X1"/>
    <property type="match status" value="1"/>
</dbReference>
<feature type="domain" description="TOG" evidence="18">
    <location>
        <begin position="1"/>
        <end position="223"/>
    </location>
</feature>
<dbReference type="Pfam" id="PF21041">
    <property type="entry name" value="XMAP215_CLASP_TOG"/>
    <property type="match status" value="4"/>
</dbReference>
<feature type="region of interest" description="Disordered" evidence="17">
    <location>
        <begin position="1556"/>
        <end position="1602"/>
    </location>
</feature>
<gene>
    <name evidence="19" type="primary">ABSGL_02975.1 scaffold 4097</name>
</gene>
<organism evidence="19">
    <name type="scientific">Absidia glauca</name>
    <name type="common">Pin mould</name>
    <dbReference type="NCBI Taxonomy" id="4829"/>
    <lineage>
        <taxon>Eukaryota</taxon>
        <taxon>Fungi</taxon>
        <taxon>Fungi incertae sedis</taxon>
        <taxon>Mucoromycota</taxon>
        <taxon>Mucoromycotina</taxon>
        <taxon>Mucoromycetes</taxon>
        <taxon>Mucorales</taxon>
        <taxon>Cunninghamellaceae</taxon>
        <taxon>Absidia</taxon>
    </lineage>
</organism>
<dbReference type="GO" id="GO:0000776">
    <property type="term" value="C:kinetochore"/>
    <property type="evidence" value="ECO:0007669"/>
    <property type="project" value="UniProtKB-KW"/>
</dbReference>
<evidence type="ECO:0000256" key="6">
    <source>
        <dbReference type="ARBA" id="ARBA00022490"/>
    </source>
</evidence>
<dbReference type="PROSITE" id="PS50077">
    <property type="entry name" value="HEAT_REPEAT"/>
    <property type="match status" value="1"/>
</dbReference>
<feature type="compositionally biased region" description="Polar residues" evidence="17">
    <location>
        <begin position="1556"/>
        <end position="1579"/>
    </location>
</feature>
<evidence type="ECO:0000256" key="2">
    <source>
        <dbReference type="ARBA" id="ARBA00004629"/>
    </source>
</evidence>
<accession>A0A163LWU8</accession>
<evidence type="ECO:0000256" key="13">
    <source>
        <dbReference type="ARBA" id="ARBA00023306"/>
    </source>
</evidence>
<keyword evidence="20" id="KW-1185">Reference proteome</keyword>
<feature type="domain" description="TOG" evidence="18">
    <location>
        <begin position="1233"/>
        <end position="1492"/>
    </location>
</feature>
<keyword evidence="12" id="KW-0206">Cytoskeleton</keyword>
<proteinExistence type="inferred from homology"/>
<dbReference type="InterPro" id="IPR048491">
    <property type="entry name" value="XMAP215_CLASP_TOG"/>
</dbReference>
<dbReference type="STRING" id="4829.A0A163LWU8"/>
<evidence type="ECO:0000256" key="10">
    <source>
        <dbReference type="ARBA" id="ARBA00022776"/>
    </source>
</evidence>
<evidence type="ECO:0000256" key="17">
    <source>
        <dbReference type="SAM" id="MobiDB-lite"/>
    </source>
</evidence>
<evidence type="ECO:0000256" key="9">
    <source>
        <dbReference type="ARBA" id="ARBA00022737"/>
    </source>
</evidence>
<evidence type="ECO:0000256" key="3">
    <source>
        <dbReference type="ARBA" id="ARBA00004647"/>
    </source>
</evidence>
<dbReference type="FunFam" id="1.25.10.10:FF:000063">
    <property type="entry name" value="Putative cytoskeleton-associated protein 5"/>
    <property type="match status" value="1"/>
</dbReference>
<comment type="subcellular location">
    <subcellularLocation>
        <location evidence="2">Chromosome</location>
        <location evidence="2">Centromere</location>
        <location evidence="2">Kinetochore</location>
    </subcellularLocation>
    <subcellularLocation>
        <location evidence="1">Cytoplasm</location>
        <location evidence="1">Cytoskeleton</location>
        <location evidence="1">Microtubule organizing center</location>
        <location evidence="1">Centrosome</location>
    </subcellularLocation>
    <subcellularLocation>
        <location evidence="3">Cytoplasm</location>
        <location evidence="3">Cytoskeleton</location>
        <location evidence="3">Spindle pole</location>
    </subcellularLocation>
</comment>
<comment type="similarity">
    <text evidence="15">Belongs to the TOG/XMAP215 family.</text>
</comment>
<dbReference type="GO" id="GO:0051301">
    <property type="term" value="P:cell division"/>
    <property type="evidence" value="ECO:0007669"/>
    <property type="project" value="UniProtKB-KW"/>
</dbReference>
<dbReference type="InterPro" id="IPR021133">
    <property type="entry name" value="HEAT_type_2"/>
</dbReference>
<evidence type="ECO:0000256" key="5">
    <source>
        <dbReference type="ARBA" id="ARBA00022454"/>
    </source>
</evidence>
<keyword evidence="9" id="KW-0677">Repeat</keyword>
<dbReference type="SUPFAM" id="SSF48371">
    <property type="entry name" value="ARM repeat"/>
    <property type="match status" value="2"/>
</dbReference>
<evidence type="ECO:0000256" key="12">
    <source>
        <dbReference type="ARBA" id="ARBA00023212"/>
    </source>
</evidence>
<evidence type="ECO:0000313" key="19">
    <source>
        <dbReference type="EMBL" id="SAL97478.1"/>
    </source>
</evidence>
<evidence type="ECO:0000256" key="14">
    <source>
        <dbReference type="ARBA" id="ARBA00023328"/>
    </source>
</evidence>
<dbReference type="EMBL" id="LT551811">
    <property type="protein sequence ID" value="SAL97478.1"/>
    <property type="molecule type" value="Genomic_DNA"/>
</dbReference>
<dbReference type="GO" id="GO:0000922">
    <property type="term" value="C:spindle pole"/>
    <property type="evidence" value="ECO:0007669"/>
    <property type="project" value="UniProtKB-SubCell"/>
</dbReference>
<dbReference type="FunFam" id="1.25.10.10:FF:000068">
    <property type="entry name" value="cytoskeleton-associated protein 5 isoform X1"/>
    <property type="match status" value="1"/>
</dbReference>
<keyword evidence="13" id="KW-0131">Cell cycle</keyword>
<evidence type="ECO:0000256" key="11">
    <source>
        <dbReference type="ARBA" id="ARBA00022838"/>
    </source>
</evidence>
<keyword evidence="11" id="KW-0995">Kinetochore</keyword>
<dbReference type="InterPro" id="IPR034085">
    <property type="entry name" value="TOG"/>
</dbReference>
<dbReference type="FunFam" id="1.25.10.10:FF:000019">
    <property type="entry name" value="Cytoskeleton-associated protein 5"/>
    <property type="match status" value="1"/>
</dbReference>
<feature type="compositionally biased region" description="Polar residues" evidence="17">
    <location>
        <begin position="590"/>
        <end position="606"/>
    </location>
</feature>
<feature type="domain" description="TOG" evidence="18">
    <location>
        <begin position="263"/>
        <end position="497"/>
    </location>
</feature>
<dbReference type="OrthoDB" id="205662at2759"/>
<keyword evidence="14" id="KW-0137">Centromere</keyword>
<dbReference type="GO" id="GO:0046785">
    <property type="term" value="P:microtubule polymerization"/>
    <property type="evidence" value="ECO:0007669"/>
    <property type="project" value="InterPro"/>
</dbReference>
<evidence type="ECO:0000313" key="20">
    <source>
        <dbReference type="Proteomes" id="UP000078561"/>
    </source>
</evidence>
<protein>
    <recommendedName>
        <fullName evidence="18">TOG domain-containing protein</fullName>
    </recommendedName>
</protein>
<dbReference type="PANTHER" id="PTHR12609">
    <property type="entry name" value="MICROTUBULE ASSOCIATED PROTEIN XMAP215"/>
    <property type="match status" value="1"/>
</dbReference>
<feature type="compositionally biased region" description="Polar residues" evidence="17">
    <location>
        <begin position="878"/>
        <end position="891"/>
    </location>
</feature>
<evidence type="ECO:0000256" key="1">
    <source>
        <dbReference type="ARBA" id="ARBA00004300"/>
    </source>
</evidence>
<feature type="region of interest" description="Disordered" evidence="17">
    <location>
        <begin position="1136"/>
        <end position="1203"/>
    </location>
</feature>
<dbReference type="InterPro" id="IPR016024">
    <property type="entry name" value="ARM-type_fold"/>
</dbReference>
<feature type="domain" description="TOG" evidence="18">
    <location>
        <begin position="626"/>
        <end position="860"/>
    </location>
</feature>
<evidence type="ECO:0000256" key="8">
    <source>
        <dbReference type="ARBA" id="ARBA00022701"/>
    </source>
</evidence>
<keyword evidence="8" id="KW-0493">Microtubule</keyword>
<dbReference type="GO" id="GO:1990571">
    <property type="term" value="P:meiotic centromere clustering"/>
    <property type="evidence" value="ECO:0007669"/>
    <property type="project" value="UniProtKB-ARBA"/>
</dbReference>
<dbReference type="GO" id="GO:0051010">
    <property type="term" value="F:microtubule plus-end binding"/>
    <property type="evidence" value="ECO:0007669"/>
    <property type="project" value="InterPro"/>
</dbReference>
<feature type="region of interest" description="Disordered" evidence="17">
    <location>
        <begin position="578"/>
        <end position="615"/>
    </location>
</feature>
<keyword evidence="10" id="KW-0498">Mitosis</keyword>
<evidence type="ECO:0000256" key="7">
    <source>
        <dbReference type="ARBA" id="ARBA00022618"/>
    </source>
</evidence>
<dbReference type="Gene3D" id="1.25.10.10">
    <property type="entry name" value="Leucine-rich Repeat Variant"/>
    <property type="match status" value="5"/>
</dbReference>
<dbReference type="GO" id="GO:0000022">
    <property type="term" value="P:mitotic spindle elongation"/>
    <property type="evidence" value="ECO:0007669"/>
    <property type="project" value="UniProtKB-ARBA"/>
</dbReference>
<dbReference type="Proteomes" id="UP000078561">
    <property type="component" value="Unassembled WGS sequence"/>
</dbReference>
<evidence type="ECO:0000256" key="4">
    <source>
        <dbReference type="ARBA" id="ARBA00009549"/>
    </source>
</evidence>
<feature type="region of interest" description="Disordered" evidence="17">
    <location>
        <begin position="851"/>
        <end position="891"/>
    </location>
</feature>
<dbReference type="InterPro" id="IPR024395">
    <property type="entry name" value="CLASP_N_dom"/>
</dbReference>
<evidence type="ECO:0000259" key="18">
    <source>
        <dbReference type="SMART" id="SM01349"/>
    </source>
</evidence>
<evidence type="ECO:0000256" key="15">
    <source>
        <dbReference type="ARBA" id="ARBA00025722"/>
    </source>
</evidence>
<dbReference type="GO" id="GO:0051315">
    <property type="term" value="P:attachment of mitotic spindle microtubules to kinetochore"/>
    <property type="evidence" value="ECO:0007669"/>
    <property type="project" value="UniProtKB-ARBA"/>
</dbReference>
<dbReference type="Pfam" id="PF12348">
    <property type="entry name" value="CLASP_N"/>
    <property type="match status" value="1"/>
</dbReference>